<organism evidence="2 3">
    <name type="scientific">Brassica cretica</name>
    <name type="common">Mustard</name>
    <dbReference type="NCBI Taxonomy" id="69181"/>
    <lineage>
        <taxon>Eukaryota</taxon>
        <taxon>Viridiplantae</taxon>
        <taxon>Streptophyta</taxon>
        <taxon>Embryophyta</taxon>
        <taxon>Tracheophyta</taxon>
        <taxon>Spermatophyta</taxon>
        <taxon>Magnoliopsida</taxon>
        <taxon>eudicotyledons</taxon>
        <taxon>Gunneridae</taxon>
        <taxon>Pentapetalae</taxon>
        <taxon>rosids</taxon>
        <taxon>malvids</taxon>
        <taxon>Brassicales</taxon>
        <taxon>Brassicaceae</taxon>
        <taxon>Brassiceae</taxon>
        <taxon>Brassica</taxon>
    </lineage>
</organism>
<evidence type="ECO:0000313" key="3">
    <source>
        <dbReference type="Proteomes" id="UP000266723"/>
    </source>
</evidence>
<dbReference type="EMBL" id="QGKV02000649">
    <property type="protein sequence ID" value="KAF3577467.1"/>
    <property type="molecule type" value="Genomic_DNA"/>
</dbReference>
<keyword evidence="3" id="KW-1185">Reference proteome</keyword>
<gene>
    <name evidence="2" type="ORF">DY000_02030172</name>
</gene>
<feature type="region of interest" description="Disordered" evidence="1">
    <location>
        <begin position="1"/>
        <end position="30"/>
    </location>
</feature>
<accession>A0ABQ7DIR5</accession>
<name>A0ABQ7DIR5_BRACR</name>
<protein>
    <submittedName>
        <fullName evidence="2">Uncharacterized protein</fullName>
    </submittedName>
</protein>
<evidence type="ECO:0000313" key="2">
    <source>
        <dbReference type="EMBL" id="KAF3577467.1"/>
    </source>
</evidence>
<proteinExistence type="predicted"/>
<evidence type="ECO:0000256" key="1">
    <source>
        <dbReference type="SAM" id="MobiDB-lite"/>
    </source>
</evidence>
<comment type="caution">
    <text evidence="2">The sequence shown here is derived from an EMBL/GenBank/DDBJ whole genome shotgun (WGS) entry which is preliminary data.</text>
</comment>
<dbReference type="Proteomes" id="UP000266723">
    <property type="component" value="Unassembled WGS sequence"/>
</dbReference>
<reference evidence="2 3" key="1">
    <citation type="journal article" date="2020" name="BMC Genomics">
        <title>Intraspecific diversification of the crop wild relative Brassica cretica Lam. using demographic model selection.</title>
        <authorList>
            <person name="Kioukis A."/>
            <person name="Michalopoulou V.A."/>
            <person name="Briers L."/>
            <person name="Pirintsos S."/>
            <person name="Studholme D.J."/>
            <person name="Pavlidis P."/>
            <person name="Sarris P.F."/>
        </authorList>
    </citation>
    <scope>NUCLEOTIDE SEQUENCE [LARGE SCALE GENOMIC DNA]</scope>
    <source>
        <strain evidence="3">cv. PFS-1207/04</strain>
    </source>
</reference>
<sequence>MTNRLSVALLKGENGEASHGGSPRQGKRQITPSLSLSPALMFEESNLSLGGSYRSRLSHGGSDRNRVSLTAALIEIVPLSRRL</sequence>